<dbReference type="AlphaFoldDB" id="C6I082"/>
<evidence type="ECO:0000313" key="1">
    <source>
        <dbReference type="EMBL" id="EES51773.1"/>
    </source>
</evidence>
<evidence type="ECO:0000313" key="2">
    <source>
        <dbReference type="Proteomes" id="UP000009374"/>
    </source>
</evidence>
<keyword evidence="2" id="KW-1185">Reference proteome</keyword>
<dbReference type="Proteomes" id="UP000009374">
    <property type="component" value="Unassembled WGS sequence"/>
</dbReference>
<reference evidence="1 2" key="1">
    <citation type="journal article" date="2009" name="Appl. Environ. Microbiol.">
        <title>Community genomic and proteomic analyses of chemoautotrophic iron-oxidizing "Leptospirillum rubarum" (Group II) and "Leptospirillum ferrodiazotrophum" (Group III) bacteria in acid mine drainage biofilms.</title>
        <authorList>
            <person name="Goltsman D.S."/>
            <person name="Denef V.J."/>
            <person name="Singer S.W."/>
            <person name="VerBerkmoes N.C."/>
            <person name="Lefsrud M."/>
            <person name="Mueller R.S."/>
            <person name="Dick G.J."/>
            <person name="Sun C.L."/>
            <person name="Wheeler K.E."/>
            <person name="Zemla A."/>
            <person name="Baker B.J."/>
            <person name="Hauser L."/>
            <person name="Land M."/>
            <person name="Shah M.B."/>
            <person name="Thelen M.P."/>
            <person name="Hettich R.L."/>
            <person name="Banfield J.F."/>
        </authorList>
    </citation>
    <scope>NUCLEOTIDE SEQUENCE [LARGE SCALE GENOMIC DNA]</scope>
</reference>
<dbReference type="EMBL" id="GG693885">
    <property type="protein sequence ID" value="EES51773.1"/>
    <property type="molecule type" value="Genomic_DNA"/>
</dbReference>
<proteinExistence type="predicted"/>
<sequence length="75" mass="9164">MEHRHLTHSDFTLAAIDDIILRGRWRDWAELRRAALADRSLLDKIERVCRQYIGDPYAQRYHFWMHYVEEHRSVA</sequence>
<name>C6I082_9BACT</name>
<protein>
    <submittedName>
        <fullName evidence="1">Uncharacterized protein</fullName>
    </submittedName>
</protein>
<accession>C6I082</accession>
<organism evidence="1 2">
    <name type="scientific">Leptospirillum ferrodiazotrophum</name>
    <dbReference type="NCBI Taxonomy" id="412449"/>
    <lineage>
        <taxon>Bacteria</taxon>
        <taxon>Pseudomonadati</taxon>
        <taxon>Nitrospirota</taxon>
        <taxon>Nitrospiria</taxon>
        <taxon>Nitrospirales</taxon>
        <taxon>Nitrospiraceae</taxon>
        <taxon>Leptospirillum</taxon>
    </lineage>
</organism>
<gene>
    <name evidence="1" type="ORF">UBAL3_95530042a</name>
</gene>